<dbReference type="GO" id="GO:0032049">
    <property type="term" value="P:cardiolipin biosynthetic process"/>
    <property type="evidence" value="ECO:0007669"/>
    <property type="project" value="UniProtKB-ARBA"/>
</dbReference>
<keyword evidence="3" id="KW-1185">Reference proteome</keyword>
<protein>
    <submittedName>
        <fullName evidence="2">Cardiolipin synthase B</fullName>
    </submittedName>
</protein>
<comment type="caution">
    <text evidence="2">The sequence shown here is derived from an EMBL/GenBank/DDBJ whole genome shotgun (WGS) entry which is preliminary data.</text>
</comment>
<dbReference type="EMBL" id="JACBAZ010000001">
    <property type="protein sequence ID" value="NWK54282.1"/>
    <property type="molecule type" value="Genomic_DNA"/>
</dbReference>
<sequence length="425" mass="47672">MPIETNTSKSLLHLLHLIVVLALAACSPGSRLAKQHPIRPDAPVGTESFKQAVSEVVGADWISGNKVTSLVNGEAFFPAMLESIKNAKRTITFETYAYINGTAAYTFTQALCERARKGVKIHMILDSVGSIEMGQANIDQLRTAGVELHFYHPYSILRPLRYNTRDHRKIMVVDGKIGYIGGCGVADAWTGDAKTPKHWRENHYKVTGPVVAQLQHAFHDNWVRVSGQTLSGPAYFPKLRPTGPHLAQCFISAPKDNNFSVPHLYRQVIASARQHIVIENSYFIPDSSIMDEIFAARKRGVKVEVLVPGEHIDAWPVRSLARSYYERLLRHGITIHEYQPTMMHCKVLVVDSHFVSIGSANFDPRSMYINDEANLNVLDRGFARQQLKLIEKDKKACKEITNPPSRWNPLTLPRRLVAQLLAPQL</sequence>
<evidence type="ECO:0000313" key="3">
    <source>
        <dbReference type="Proteomes" id="UP000557872"/>
    </source>
</evidence>
<dbReference type="InterPro" id="IPR025202">
    <property type="entry name" value="PLD-like_dom"/>
</dbReference>
<dbReference type="CDD" id="cd09159">
    <property type="entry name" value="PLDc_ybhO_like_2"/>
    <property type="match status" value="1"/>
</dbReference>
<accession>A0A851GBF7</accession>
<dbReference type="PANTHER" id="PTHR21248">
    <property type="entry name" value="CARDIOLIPIN SYNTHASE"/>
    <property type="match status" value="1"/>
</dbReference>
<dbReference type="SUPFAM" id="SSF56024">
    <property type="entry name" value="Phospholipase D/nuclease"/>
    <property type="match status" value="2"/>
</dbReference>
<feature type="domain" description="PLD phosphodiesterase" evidence="1">
    <location>
        <begin position="162"/>
        <end position="189"/>
    </location>
</feature>
<dbReference type="GO" id="GO:0016020">
    <property type="term" value="C:membrane"/>
    <property type="evidence" value="ECO:0007669"/>
    <property type="project" value="TreeGrafter"/>
</dbReference>
<dbReference type="PROSITE" id="PS50035">
    <property type="entry name" value="PLD"/>
    <property type="match status" value="2"/>
</dbReference>
<name>A0A851GBF7_9BACT</name>
<feature type="domain" description="PLD phosphodiesterase" evidence="1">
    <location>
        <begin position="339"/>
        <end position="366"/>
    </location>
</feature>
<gene>
    <name evidence="2" type="ORF">HW115_01570</name>
</gene>
<proteinExistence type="predicted"/>
<dbReference type="RefSeq" id="WP_178930819.1">
    <property type="nucleotide sequence ID" value="NZ_JACBAZ010000001.1"/>
</dbReference>
<evidence type="ECO:0000259" key="1">
    <source>
        <dbReference type="PROSITE" id="PS50035"/>
    </source>
</evidence>
<dbReference type="PANTHER" id="PTHR21248:SF22">
    <property type="entry name" value="PHOSPHOLIPASE D"/>
    <property type="match status" value="1"/>
</dbReference>
<dbReference type="CDD" id="cd09110">
    <property type="entry name" value="PLDc_CLS_1"/>
    <property type="match status" value="1"/>
</dbReference>
<dbReference type="AlphaFoldDB" id="A0A851GBF7"/>
<dbReference type="Gene3D" id="3.30.870.10">
    <property type="entry name" value="Endonuclease Chain A"/>
    <property type="match status" value="2"/>
</dbReference>
<organism evidence="2 3">
    <name type="scientific">Oceaniferula marina</name>
    <dbReference type="NCBI Taxonomy" id="2748318"/>
    <lineage>
        <taxon>Bacteria</taxon>
        <taxon>Pseudomonadati</taxon>
        <taxon>Verrucomicrobiota</taxon>
        <taxon>Verrucomicrobiia</taxon>
        <taxon>Verrucomicrobiales</taxon>
        <taxon>Verrucomicrobiaceae</taxon>
        <taxon>Oceaniferula</taxon>
    </lineage>
</organism>
<dbReference type="SMART" id="SM00155">
    <property type="entry name" value="PLDc"/>
    <property type="match status" value="2"/>
</dbReference>
<reference evidence="2 3" key="1">
    <citation type="submission" date="2020-07" db="EMBL/GenBank/DDBJ databases">
        <title>Roseicoccus Jingziensis gen. nov., sp. nov., isolated from coastal seawater.</title>
        <authorList>
            <person name="Feng X."/>
        </authorList>
    </citation>
    <scope>NUCLEOTIDE SEQUENCE [LARGE SCALE GENOMIC DNA]</scope>
    <source>
        <strain evidence="2 3">N1E253</strain>
    </source>
</reference>
<evidence type="ECO:0000313" key="2">
    <source>
        <dbReference type="EMBL" id="NWK54282.1"/>
    </source>
</evidence>
<dbReference type="InterPro" id="IPR001736">
    <property type="entry name" value="PLipase_D/transphosphatidylase"/>
</dbReference>
<dbReference type="Proteomes" id="UP000557872">
    <property type="component" value="Unassembled WGS sequence"/>
</dbReference>
<dbReference type="Pfam" id="PF13091">
    <property type="entry name" value="PLDc_2"/>
    <property type="match status" value="2"/>
</dbReference>
<dbReference type="GO" id="GO:0008808">
    <property type="term" value="F:cardiolipin synthase activity"/>
    <property type="evidence" value="ECO:0007669"/>
    <property type="project" value="TreeGrafter"/>
</dbReference>